<comment type="caution">
    <text evidence="2">The sequence shown here is derived from an EMBL/GenBank/DDBJ whole genome shotgun (WGS) entry which is preliminary data.</text>
</comment>
<keyword evidence="3" id="KW-1185">Reference proteome</keyword>
<gene>
    <name evidence="2" type="ORF">WR25_23563</name>
</gene>
<organism evidence="2 3">
    <name type="scientific">Diploscapter pachys</name>
    <dbReference type="NCBI Taxonomy" id="2018661"/>
    <lineage>
        <taxon>Eukaryota</taxon>
        <taxon>Metazoa</taxon>
        <taxon>Ecdysozoa</taxon>
        <taxon>Nematoda</taxon>
        <taxon>Chromadorea</taxon>
        <taxon>Rhabditida</taxon>
        <taxon>Rhabditina</taxon>
        <taxon>Rhabditomorpha</taxon>
        <taxon>Rhabditoidea</taxon>
        <taxon>Rhabditidae</taxon>
        <taxon>Diploscapter</taxon>
    </lineage>
</organism>
<evidence type="ECO:0000256" key="1">
    <source>
        <dbReference type="SAM" id="MobiDB-lite"/>
    </source>
</evidence>
<sequence length="105" mass="10978">MSDEKEVDLTGTDRPTLAQVTSEGSIPAATEGATPTFTTGGSRSASEDNVAKPRVMGRRISAVEAVRNAPPPARKASRVIFESPPSPPPIVKHSMPALPILACPF</sequence>
<proteinExistence type="predicted"/>
<feature type="region of interest" description="Disordered" evidence="1">
    <location>
        <begin position="1"/>
        <end position="51"/>
    </location>
</feature>
<feature type="compositionally biased region" description="Polar residues" evidence="1">
    <location>
        <begin position="33"/>
        <end position="44"/>
    </location>
</feature>
<protein>
    <submittedName>
        <fullName evidence="2">Uncharacterized protein</fullName>
    </submittedName>
</protein>
<evidence type="ECO:0000313" key="2">
    <source>
        <dbReference type="EMBL" id="PAV74314.1"/>
    </source>
</evidence>
<accession>A0A2A2KJZ0</accession>
<dbReference type="STRING" id="2018661.A0A2A2KJZ0"/>
<dbReference type="EMBL" id="LIAE01008352">
    <property type="protein sequence ID" value="PAV74314.1"/>
    <property type="molecule type" value="Genomic_DNA"/>
</dbReference>
<dbReference type="OrthoDB" id="5850502at2759"/>
<name>A0A2A2KJZ0_9BILA</name>
<dbReference type="AlphaFoldDB" id="A0A2A2KJZ0"/>
<reference evidence="2 3" key="1">
    <citation type="journal article" date="2017" name="Curr. Biol.">
        <title>Genome architecture and evolution of a unichromosomal asexual nematode.</title>
        <authorList>
            <person name="Fradin H."/>
            <person name="Zegar C."/>
            <person name="Gutwein M."/>
            <person name="Lucas J."/>
            <person name="Kovtun M."/>
            <person name="Corcoran D."/>
            <person name="Baugh L.R."/>
            <person name="Kiontke K."/>
            <person name="Gunsalus K."/>
            <person name="Fitch D.H."/>
            <person name="Piano F."/>
        </authorList>
    </citation>
    <scope>NUCLEOTIDE SEQUENCE [LARGE SCALE GENOMIC DNA]</scope>
    <source>
        <strain evidence="2">PF1309</strain>
    </source>
</reference>
<dbReference type="Proteomes" id="UP000218231">
    <property type="component" value="Unassembled WGS sequence"/>
</dbReference>
<evidence type="ECO:0000313" key="3">
    <source>
        <dbReference type="Proteomes" id="UP000218231"/>
    </source>
</evidence>